<accession>A0A1X7J354</accession>
<feature type="domain" description="DUF3955" evidence="2">
    <location>
        <begin position="4"/>
        <end position="59"/>
    </location>
</feature>
<sequence>MKKKYMFATLPILLGVLCFIIFSFIGSYVAEDGTLVEPFFLVPIGYLLFFAGIISLLIIGVQTMMKKFRPRN</sequence>
<protein>
    <recommendedName>
        <fullName evidence="2">DUF3955 domain-containing protein</fullName>
    </recommendedName>
</protein>
<keyword evidence="1" id="KW-0812">Transmembrane</keyword>
<keyword evidence="4" id="KW-1185">Reference proteome</keyword>
<keyword evidence="1" id="KW-1133">Transmembrane helix</keyword>
<gene>
    <name evidence="3" type="ORF">SAMN06295960_1130</name>
</gene>
<feature type="transmembrane region" description="Helical" evidence="1">
    <location>
        <begin position="7"/>
        <end position="28"/>
    </location>
</feature>
<dbReference type="Proteomes" id="UP000193834">
    <property type="component" value="Unassembled WGS sequence"/>
</dbReference>
<dbReference type="EMBL" id="FXAZ01000001">
    <property type="protein sequence ID" value="SMG21693.1"/>
    <property type="molecule type" value="Genomic_DNA"/>
</dbReference>
<name>A0A1X7J354_9BACL</name>
<feature type="transmembrane region" description="Helical" evidence="1">
    <location>
        <begin position="40"/>
        <end position="61"/>
    </location>
</feature>
<evidence type="ECO:0000259" key="2">
    <source>
        <dbReference type="Pfam" id="PF13127"/>
    </source>
</evidence>
<dbReference type="OrthoDB" id="6194834at2"/>
<proteinExistence type="predicted"/>
<evidence type="ECO:0000313" key="4">
    <source>
        <dbReference type="Proteomes" id="UP000193834"/>
    </source>
</evidence>
<evidence type="ECO:0000313" key="3">
    <source>
        <dbReference type="EMBL" id="SMG21693.1"/>
    </source>
</evidence>
<dbReference type="RefSeq" id="WP_085493309.1">
    <property type="nucleotide sequence ID" value="NZ_FXAZ01000001.1"/>
</dbReference>
<organism evidence="3 4">
    <name type="scientific">Paenibacillus aquistagni</name>
    <dbReference type="NCBI Taxonomy" id="1852522"/>
    <lineage>
        <taxon>Bacteria</taxon>
        <taxon>Bacillati</taxon>
        <taxon>Bacillota</taxon>
        <taxon>Bacilli</taxon>
        <taxon>Bacillales</taxon>
        <taxon>Paenibacillaceae</taxon>
        <taxon>Paenibacillus</taxon>
    </lineage>
</organism>
<dbReference type="AlphaFoldDB" id="A0A1X7J354"/>
<keyword evidence="1" id="KW-0472">Membrane</keyword>
<dbReference type="Pfam" id="PF13127">
    <property type="entry name" value="DUF3955"/>
    <property type="match status" value="1"/>
</dbReference>
<dbReference type="STRING" id="1852522.SAMN06295960_1130"/>
<reference evidence="3 4" key="1">
    <citation type="submission" date="2017-04" db="EMBL/GenBank/DDBJ databases">
        <authorList>
            <person name="Afonso C.L."/>
            <person name="Miller P.J."/>
            <person name="Scott M.A."/>
            <person name="Spackman E."/>
            <person name="Goraichik I."/>
            <person name="Dimitrov K.M."/>
            <person name="Suarez D.L."/>
            <person name="Swayne D.E."/>
        </authorList>
    </citation>
    <scope>NUCLEOTIDE SEQUENCE [LARGE SCALE GENOMIC DNA]</scope>
    <source>
        <strain evidence="3 4">11</strain>
    </source>
</reference>
<evidence type="ECO:0000256" key="1">
    <source>
        <dbReference type="SAM" id="Phobius"/>
    </source>
</evidence>
<dbReference type="InterPro" id="IPR025016">
    <property type="entry name" value="DUF3955"/>
</dbReference>